<evidence type="ECO:0000313" key="2">
    <source>
        <dbReference type="EMBL" id="KAL0630957.1"/>
    </source>
</evidence>
<dbReference type="Proteomes" id="UP001447188">
    <property type="component" value="Unassembled WGS sequence"/>
</dbReference>
<proteinExistence type="predicted"/>
<dbReference type="InterPro" id="IPR001810">
    <property type="entry name" value="F-box_dom"/>
</dbReference>
<evidence type="ECO:0000313" key="3">
    <source>
        <dbReference type="Proteomes" id="UP001447188"/>
    </source>
</evidence>
<dbReference type="InterPro" id="IPR036047">
    <property type="entry name" value="F-box-like_dom_sf"/>
</dbReference>
<evidence type="ECO:0000259" key="1">
    <source>
        <dbReference type="PROSITE" id="PS50181"/>
    </source>
</evidence>
<dbReference type="EMBL" id="JBBBZM010000332">
    <property type="protein sequence ID" value="KAL0630957.1"/>
    <property type="molecule type" value="Genomic_DNA"/>
</dbReference>
<feature type="domain" description="F-box" evidence="1">
    <location>
        <begin position="1"/>
        <end position="46"/>
    </location>
</feature>
<dbReference type="SMART" id="SM00256">
    <property type="entry name" value="FBOX"/>
    <property type="match status" value="1"/>
</dbReference>
<dbReference type="Pfam" id="PF12937">
    <property type="entry name" value="F-box-like"/>
    <property type="match status" value="1"/>
</dbReference>
<dbReference type="Gene3D" id="1.20.1280.50">
    <property type="match status" value="1"/>
</dbReference>
<protein>
    <recommendedName>
        <fullName evidence="1">F-box domain-containing protein</fullName>
    </recommendedName>
</protein>
<keyword evidence="3" id="KW-1185">Reference proteome</keyword>
<accession>A0ABR3G5D2</accession>
<organism evidence="2 3">
    <name type="scientific">Discina gigas</name>
    <dbReference type="NCBI Taxonomy" id="1032678"/>
    <lineage>
        <taxon>Eukaryota</taxon>
        <taxon>Fungi</taxon>
        <taxon>Dikarya</taxon>
        <taxon>Ascomycota</taxon>
        <taxon>Pezizomycotina</taxon>
        <taxon>Pezizomycetes</taxon>
        <taxon>Pezizales</taxon>
        <taxon>Discinaceae</taxon>
        <taxon>Discina</taxon>
    </lineage>
</organism>
<sequence>MSFINNLSNELFLQIFGYLPPIDLLSACLVSHRWQASAEELLYAEASLMTSFSNVNTLHEFLPTILSRPYLARRVRVLHLYWNLVRGDLPNVRENRDYTAASIRFLGPNPPSDSNTLHVVLLLHLLSRLHTLHVLPPPNDTHSNPSTFIDPHFHQLHSLRRFTCPRVTGRAGITPKELLHILTLPSIRHVTTHMASGISMATLDLNFFTTHYGTSPVTHLTLDYGRMCASSLAHILHLPRALTHLVYCDDPMLAARPDPATFRLALECVRETLESLKLGWWCPALVDGDGLSIGVIGPLREWPALQSIQCTMMALLGERNVATGYLEDVLPVGVKRVYIEPGHGNWRGNHVVAWVKEMVERKVDGAVPWLEEVSGGVGILLEGGAGERFRESCEAAGVLCQFRSR</sequence>
<dbReference type="PROSITE" id="PS50181">
    <property type="entry name" value="FBOX"/>
    <property type="match status" value="1"/>
</dbReference>
<name>A0ABR3G5D2_9PEZI</name>
<dbReference type="SUPFAM" id="SSF81383">
    <property type="entry name" value="F-box domain"/>
    <property type="match status" value="1"/>
</dbReference>
<reference evidence="2 3" key="1">
    <citation type="submission" date="2024-02" db="EMBL/GenBank/DDBJ databases">
        <title>Discinaceae phylogenomics.</title>
        <authorList>
            <person name="Dirks A.C."/>
            <person name="James T.Y."/>
        </authorList>
    </citation>
    <scope>NUCLEOTIDE SEQUENCE [LARGE SCALE GENOMIC DNA]</scope>
    <source>
        <strain evidence="2 3">ACD0624</strain>
    </source>
</reference>
<comment type="caution">
    <text evidence="2">The sequence shown here is derived from an EMBL/GenBank/DDBJ whole genome shotgun (WGS) entry which is preliminary data.</text>
</comment>
<dbReference type="CDD" id="cd09917">
    <property type="entry name" value="F-box_SF"/>
    <property type="match status" value="1"/>
</dbReference>
<gene>
    <name evidence="2" type="ORF">Q9L58_010191</name>
</gene>